<protein>
    <submittedName>
        <fullName evidence="4">Uncharacterized protein</fullName>
    </submittedName>
</protein>
<accession>A0A182FMD2</accession>
<organism evidence="4 5">
    <name type="scientific">Anopheles albimanus</name>
    <name type="common">New world malaria mosquito</name>
    <dbReference type="NCBI Taxonomy" id="7167"/>
    <lineage>
        <taxon>Eukaryota</taxon>
        <taxon>Metazoa</taxon>
        <taxon>Ecdysozoa</taxon>
        <taxon>Arthropoda</taxon>
        <taxon>Hexapoda</taxon>
        <taxon>Insecta</taxon>
        <taxon>Pterygota</taxon>
        <taxon>Neoptera</taxon>
        <taxon>Endopterygota</taxon>
        <taxon>Diptera</taxon>
        <taxon>Nematocera</taxon>
        <taxon>Culicoidea</taxon>
        <taxon>Culicidae</taxon>
        <taxon>Anophelinae</taxon>
        <taxon>Anopheles</taxon>
    </lineage>
</organism>
<reference evidence="4 5" key="1">
    <citation type="journal article" date="2017" name="G3 (Bethesda)">
        <title>The Physical Genome Mapping of Anopheles albimanus Corrected Scaffold Misassemblies and Identified Interarm Rearrangements in Genus Anopheles.</title>
        <authorList>
            <person name="Artemov G.N."/>
            <person name="Peery A.N."/>
            <person name="Jiang X."/>
            <person name="Tu Z."/>
            <person name="Stegniy V.N."/>
            <person name="Sharakhova M.V."/>
            <person name="Sharakhov I.V."/>
        </authorList>
    </citation>
    <scope>NUCLEOTIDE SEQUENCE [LARGE SCALE GENOMIC DNA]</scope>
    <source>
        <strain evidence="4 5">ALBI9_A</strain>
    </source>
</reference>
<feature type="chain" id="PRO_5043444650" evidence="3">
    <location>
        <begin position="24"/>
        <end position="486"/>
    </location>
</feature>
<keyword evidence="2" id="KW-0812">Transmembrane</keyword>
<keyword evidence="5" id="KW-1185">Reference proteome</keyword>
<keyword evidence="2" id="KW-0472">Membrane</keyword>
<evidence type="ECO:0000256" key="3">
    <source>
        <dbReference type="SAM" id="SignalP"/>
    </source>
</evidence>
<dbReference type="AlphaFoldDB" id="A0A182FMD2"/>
<reference evidence="4" key="2">
    <citation type="submission" date="2022-08" db="UniProtKB">
        <authorList>
            <consortium name="EnsemblMetazoa"/>
        </authorList>
    </citation>
    <scope>IDENTIFICATION</scope>
    <source>
        <strain evidence="4">STECLA/ALBI9_A</strain>
    </source>
</reference>
<feature type="region of interest" description="Disordered" evidence="1">
    <location>
        <begin position="172"/>
        <end position="210"/>
    </location>
</feature>
<keyword evidence="2" id="KW-1133">Transmembrane helix</keyword>
<sequence>MVKLVPAVLLLVLVLVCQRGVRGELEPGLLLSTDDILNEHLMPLSLLMLDEPEDELEIEAEGRTLDPEPFPFRFELANRTAANGTSYSRALSTMAFHRTMFNRYRCNGFLAKRILHQAYQQSSQLSKRSMHTASDVTVPSAVPNALLYDPGSSGYREWLTKTATMDDIYRNYLSGGGADTPAGEEQQQQHPRHRTPSASDKMEQPEQEDVGFDEGFVTGYAIPTSAGGRYRPASSSWPRARPSATSGHHHWELLEGETERGYARGDTLHTYPLQHHWPPYEPQESRLTKAAPGGGSVGLKDLFDIALTTLAFLSFGMFILQVIMCITMTKGETGMMVLPTQPIEVEVDGGEVRRDRYSRQLPVATAPVAVRELNQLAGHALNSIEVMLDGAGGGGPTDRRRLACIQRTLCRANRFSRTLTTIGGYWVSVWSLAVCWMAGVKERPLEGAGAPQAPSATVALHCLSASIVGTGNGNCSQLYPCAAPRS</sequence>
<dbReference type="EnsemblMetazoa" id="AALB007692-RA">
    <property type="protein sequence ID" value="AALB007692-PA"/>
    <property type="gene ID" value="AALB007692"/>
</dbReference>
<dbReference type="Proteomes" id="UP000069272">
    <property type="component" value="Chromosome X"/>
</dbReference>
<keyword evidence="3" id="KW-0732">Signal</keyword>
<dbReference type="VEuPathDB" id="VectorBase:AALB007692"/>
<evidence type="ECO:0000256" key="2">
    <source>
        <dbReference type="SAM" id="Phobius"/>
    </source>
</evidence>
<proteinExistence type="predicted"/>
<dbReference type="VEuPathDB" id="VectorBase:AALB20_034747"/>
<evidence type="ECO:0000313" key="4">
    <source>
        <dbReference type="EnsemblMetazoa" id="AALB007692-PA"/>
    </source>
</evidence>
<name>A0A182FMD2_ANOAL</name>
<evidence type="ECO:0000313" key="5">
    <source>
        <dbReference type="Proteomes" id="UP000069272"/>
    </source>
</evidence>
<feature type="transmembrane region" description="Helical" evidence="2">
    <location>
        <begin position="305"/>
        <end position="326"/>
    </location>
</feature>
<feature type="signal peptide" evidence="3">
    <location>
        <begin position="1"/>
        <end position="23"/>
    </location>
</feature>
<evidence type="ECO:0000256" key="1">
    <source>
        <dbReference type="SAM" id="MobiDB-lite"/>
    </source>
</evidence>